<evidence type="ECO:0000313" key="1">
    <source>
        <dbReference type="EnsemblPlants" id="TuG1812G0400001489.01.T01.cds381876"/>
    </source>
</evidence>
<dbReference type="Gramene" id="TuG1812G0400001489.01.T01">
    <property type="protein sequence ID" value="TuG1812G0400001489.01.T01.cds381876"/>
    <property type="gene ID" value="TuG1812G0400001489.01"/>
</dbReference>
<reference evidence="1" key="2">
    <citation type="submission" date="2018-03" db="EMBL/GenBank/DDBJ databases">
        <title>The Triticum urartu genome reveals the dynamic nature of wheat genome evolution.</title>
        <authorList>
            <person name="Ling H."/>
            <person name="Ma B."/>
            <person name="Shi X."/>
            <person name="Liu H."/>
            <person name="Dong L."/>
            <person name="Sun H."/>
            <person name="Cao Y."/>
            <person name="Gao Q."/>
            <person name="Zheng S."/>
            <person name="Li Y."/>
            <person name="Yu Y."/>
            <person name="Du H."/>
            <person name="Qi M."/>
            <person name="Li Y."/>
            <person name="Yu H."/>
            <person name="Cui Y."/>
            <person name="Wang N."/>
            <person name="Chen C."/>
            <person name="Wu H."/>
            <person name="Zhao Y."/>
            <person name="Zhang J."/>
            <person name="Li Y."/>
            <person name="Zhou W."/>
            <person name="Zhang B."/>
            <person name="Hu W."/>
            <person name="Eijk M."/>
            <person name="Tang J."/>
            <person name="Witsenboer H."/>
            <person name="Zhao S."/>
            <person name="Li Z."/>
            <person name="Zhang A."/>
            <person name="Wang D."/>
            <person name="Liang C."/>
        </authorList>
    </citation>
    <scope>NUCLEOTIDE SEQUENCE [LARGE SCALE GENOMIC DNA]</scope>
    <source>
        <strain evidence="1">cv. G1812</strain>
    </source>
</reference>
<accession>A0A8R7U6V0</accession>
<dbReference type="Proteomes" id="UP000015106">
    <property type="component" value="Chromosome 4"/>
</dbReference>
<dbReference type="AlphaFoldDB" id="A0A8R7U6V0"/>
<reference evidence="2" key="1">
    <citation type="journal article" date="2013" name="Nature">
        <title>Draft genome of the wheat A-genome progenitor Triticum urartu.</title>
        <authorList>
            <person name="Ling H.Q."/>
            <person name="Zhao S."/>
            <person name="Liu D."/>
            <person name="Wang J."/>
            <person name="Sun H."/>
            <person name="Zhang C."/>
            <person name="Fan H."/>
            <person name="Li D."/>
            <person name="Dong L."/>
            <person name="Tao Y."/>
            <person name="Gao C."/>
            <person name="Wu H."/>
            <person name="Li Y."/>
            <person name="Cui Y."/>
            <person name="Guo X."/>
            <person name="Zheng S."/>
            <person name="Wang B."/>
            <person name="Yu K."/>
            <person name="Liang Q."/>
            <person name="Yang W."/>
            <person name="Lou X."/>
            <person name="Chen J."/>
            <person name="Feng M."/>
            <person name="Jian J."/>
            <person name="Zhang X."/>
            <person name="Luo G."/>
            <person name="Jiang Y."/>
            <person name="Liu J."/>
            <person name="Wang Z."/>
            <person name="Sha Y."/>
            <person name="Zhang B."/>
            <person name="Wu H."/>
            <person name="Tang D."/>
            <person name="Shen Q."/>
            <person name="Xue P."/>
            <person name="Zou S."/>
            <person name="Wang X."/>
            <person name="Liu X."/>
            <person name="Wang F."/>
            <person name="Yang Y."/>
            <person name="An X."/>
            <person name="Dong Z."/>
            <person name="Zhang K."/>
            <person name="Zhang X."/>
            <person name="Luo M.C."/>
            <person name="Dvorak J."/>
            <person name="Tong Y."/>
            <person name="Wang J."/>
            <person name="Yang H."/>
            <person name="Li Z."/>
            <person name="Wang D."/>
            <person name="Zhang A."/>
            <person name="Wang J."/>
        </authorList>
    </citation>
    <scope>NUCLEOTIDE SEQUENCE</scope>
    <source>
        <strain evidence="2">cv. G1812</strain>
    </source>
</reference>
<dbReference type="EnsemblPlants" id="TuG1812G0400001489.01.T01">
    <property type="protein sequence ID" value="TuG1812G0400001489.01.T01.cds381876"/>
    <property type="gene ID" value="TuG1812G0400001489.01"/>
</dbReference>
<evidence type="ECO:0000313" key="2">
    <source>
        <dbReference type="Proteomes" id="UP000015106"/>
    </source>
</evidence>
<organism evidence="1 2">
    <name type="scientific">Triticum urartu</name>
    <name type="common">Red wild einkorn</name>
    <name type="synonym">Crithodium urartu</name>
    <dbReference type="NCBI Taxonomy" id="4572"/>
    <lineage>
        <taxon>Eukaryota</taxon>
        <taxon>Viridiplantae</taxon>
        <taxon>Streptophyta</taxon>
        <taxon>Embryophyta</taxon>
        <taxon>Tracheophyta</taxon>
        <taxon>Spermatophyta</taxon>
        <taxon>Magnoliopsida</taxon>
        <taxon>Liliopsida</taxon>
        <taxon>Poales</taxon>
        <taxon>Poaceae</taxon>
        <taxon>BOP clade</taxon>
        <taxon>Pooideae</taxon>
        <taxon>Triticodae</taxon>
        <taxon>Triticeae</taxon>
        <taxon>Triticinae</taxon>
        <taxon>Triticum</taxon>
    </lineage>
</organism>
<reference evidence="1" key="3">
    <citation type="submission" date="2022-06" db="UniProtKB">
        <authorList>
            <consortium name="EnsemblPlants"/>
        </authorList>
    </citation>
    <scope>IDENTIFICATION</scope>
</reference>
<name>A0A8R7U6V0_TRIUA</name>
<protein>
    <submittedName>
        <fullName evidence="1">Uncharacterized protein</fullName>
    </submittedName>
</protein>
<proteinExistence type="predicted"/>
<sequence length="105" mass="11344">MKVTEDTKCTATETKPRFIVRKRGAPAGYKRRTSMALGGHRRGLECPNPQSSPHLLQATGGVFPPGARRPIRQPRLAVVGIWPTPAPSVGSVSAGSRRCRMRGRG</sequence>
<keyword evidence="2" id="KW-1185">Reference proteome</keyword>